<reference evidence="2 3" key="1">
    <citation type="submission" date="2011-05" db="EMBL/GenBank/DDBJ databases">
        <authorList>
            <person name="Muzny D."/>
            <person name="Qin X."/>
            <person name="Deng J."/>
            <person name="Jiang H."/>
            <person name="Liu Y."/>
            <person name="Qu J."/>
            <person name="Song X.-Z."/>
            <person name="Zhang L."/>
            <person name="Thornton R."/>
            <person name="Coyle M."/>
            <person name="Francisco L."/>
            <person name="Jackson L."/>
            <person name="Javaid M."/>
            <person name="Korchina V."/>
            <person name="Kovar C."/>
            <person name="Mata R."/>
            <person name="Mathew T."/>
            <person name="Ngo R."/>
            <person name="Nguyen L."/>
            <person name="Nguyen N."/>
            <person name="Okwuonu G."/>
            <person name="Ongeri F."/>
            <person name="Pham C."/>
            <person name="Simmons D."/>
            <person name="Wilczek-Boney K."/>
            <person name="Hale W."/>
            <person name="Jakkamsetti A."/>
            <person name="Pham P."/>
            <person name="Ruth R."/>
            <person name="San Lucas F."/>
            <person name="Warren J."/>
            <person name="Zhang J."/>
            <person name="Zhao Z."/>
            <person name="Zhou C."/>
            <person name="Zhu D."/>
            <person name="Lee S."/>
            <person name="Bess C."/>
            <person name="Blankenburg K."/>
            <person name="Forbes L."/>
            <person name="Fu Q."/>
            <person name="Gubbala S."/>
            <person name="Hirani K."/>
            <person name="Jayaseelan J.C."/>
            <person name="Lara F."/>
            <person name="Munidasa M."/>
            <person name="Palculict T."/>
            <person name="Patil S."/>
            <person name="Pu L.-L."/>
            <person name="Saada N."/>
            <person name="Tang L."/>
            <person name="Weissenberger G."/>
            <person name="Zhu Y."/>
            <person name="Hemphill L."/>
            <person name="Shang Y."/>
            <person name="Youmans B."/>
            <person name="Ayvaz T."/>
            <person name="Ross M."/>
            <person name="Santibanez J."/>
            <person name="Aqrawi P."/>
            <person name="Gross S."/>
            <person name="Joshi V."/>
            <person name="Fowler G."/>
            <person name="Nazareth L."/>
            <person name="Reid J."/>
            <person name="Worley K."/>
            <person name="Petrosino J."/>
            <person name="Highlander S."/>
            <person name="Gibbs R."/>
        </authorList>
    </citation>
    <scope>NUCLEOTIDE SEQUENCE [LARGE SCALE GENOMIC DNA]</scope>
    <source>
        <strain evidence="2 3">871</strain>
    </source>
</reference>
<organism evidence="2 3">
    <name type="scientific">Neisseria shayeganii 871</name>
    <dbReference type="NCBI Taxonomy" id="1032488"/>
    <lineage>
        <taxon>Bacteria</taxon>
        <taxon>Pseudomonadati</taxon>
        <taxon>Pseudomonadota</taxon>
        <taxon>Betaproteobacteria</taxon>
        <taxon>Neisseriales</taxon>
        <taxon>Neisseriaceae</taxon>
        <taxon>Neisseria</taxon>
    </lineage>
</organism>
<dbReference type="STRING" id="1032488.HMPREF9371_1591"/>
<dbReference type="AlphaFoldDB" id="G4CJ02"/>
<dbReference type="PATRIC" id="fig|1032488.3.peg.1502"/>
<proteinExistence type="predicted"/>
<evidence type="ECO:0000313" key="2">
    <source>
        <dbReference type="EMBL" id="EGY52096.1"/>
    </source>
</evidence>
<dbReference type="EMBL" id="AGAY01000059">
    <property type="protein sequence ID" value="EGY52096.1"/>
    <property type="molecule type" value="Genomic_DNA"/>
</dbReference>
<sequence length="51" mass="5957">MRVLGENIYKRNDGRLPENGGRQHADEGNIWEENHLSVFFLLFLTFHSNIA</sequence>
<dbReference type="Proteomes" id="UP000003019">
    <property type="component" value="Unassembled WGS sequence"/>
</dbReference>
<dbReference type="HOGENOM" id="CLU_3101304_0_0_4"/>
<accession>G4CJ02</accession>
<feature type="region of interest" description="Disordered" evidence="1">
    <location>
        <begin position="1"/>
        <end position="22"/>
    </location>
</feature>
<protein>
    <submittedName>
        <fullName evidence="2">Transcriptional regulator</fullName>
    </submittedName>
</protein>
<evidence type="ECO:0000256" key="1">
    <source>
        <dbReference type="SAM" id="MobiDB-lite"/>
    </source>
</evidence>
<evidence type="ECO:0000313" key="3">
    <source>
        <dbReference type="Proteomes" id="UP000003019"/>
    </source>
</evidence>
<comment type="caution">
    <text evidence="2">The sequence shown here is derived from an EMBL/GenBank/DDBJ whole genome shotgun (WGS) entry which is preliminary data.</text>
</comment>
<gene>
    <name evidence="2" type="ORF">HMPREF9371_1591</name>
</gene>
<name>G4CJ02_9NEIS</name>
<feature type="compositionally biased region" description="Basic and acidic residues" evidence="1">
    <location>
        <begin position="8"/>
        <end position="22"/>
    </location>
</feature>
<keyword evidence="3" id="KW-1185">Reference proteome</keyword>